<dbReference type="InterPro" id="IPR013655">
    <property type="entry name" value="PAS_fold_3"/>
</dbReference>
<dbReference type="Gene3D" id="1.10.287.130">
    <property type="match status" value="1"/>
</dbReference>
<dbReference type="Pfam" id="PF08448">
    <property type="entry name" value="PAS_4"/>
    <property type="match status" value="1"/>
</dbReference>
<accession>A0ABN1K282</accession>
<dbReference type="InterPro" id="IPR005467">
    <property type="entry name" value="His_kinase_dom"/>
</dbReference>
<dbReference type="SUPFAM" id="SSF55785">
    <property type="entry name" value="PYP-like sensor domain (PAS domain)"/>
    <property type="match status" value="3"/>
</dbReference>
<name>A0ABN1K282_9BURK</name>
<dbReference type="InterPro" id="IPR003661">
    <property type="entry name" value="HisK_dim/P_dom"/>
</dbReference>
<dbReference type="SUPFAM" id="SSF47384">
    <property type="entry name" value="Homodimeric domain of signal transducing histidine kinase"/>
    <property type="match status" value="1"/>
</dbReference>
<evidence type="ECO:0000256" key="4">
    <source>
        <dbReference type="ARBA" id="ARBA00022679"/>
    </source>
</evidence>
<keyword evidence="4" id="KW-0808">Transferase</keyword>
<dbReference type="PROSITE" id="PS50113">
    <property type="entry name" value="PAC"/>
    <property type="match status" value="2"/>
</dbReference>
<feature type="domain" description="Histidine kinase" evidence="7">
    <location>
        <begin position="426"/>
        <end position="639"/>
    </location>
</feature>
<dbReference type="InterPro" id="IPR035965">
    <property type="entry name" value="PAS-like_dom_sf"/>
</dbReference>
<dbReference type="InterPro" id="IPR004358">
    <property type="entry name" value="Sig_transdc_His_kin-like_C"/>
</dbReference>
<dbReference type="Proteomes" id="UP001500279">
    <property type="component" value="Unassembled WGS sequence"/>
</dbReference>
<evidence type="ECO:0000256" key="2">
    <source>
        <dbReference type="ARBA" id="ARBA00012438"/>
    </source>
</evidence>
<dbReference type="InterPro" id="IPR036097">
    <property type="entry name" value="HisK_dim/P_sf"/>
</dbReference>
<dbReference type="EMBL" id="BAAAEW010000014">
    <property type="protein sequence ID" value="GAA0752158.1"/>
    <property type="molecule type" value="Genomic_DNA"/>
</dbReference>
<protein>
    <recommendedName>
        <fullName evidence="2">histidine kinase</fullName>
        <ecNumber evidence="2">2.7.13.3</ecNumber>
    </recommendedName>
</protein>
<evidence type="ECO:0000256" key="1">
    <source>
        <dbReference type="ARBA" id="ARBA00000085"/>
    </source>
</evidence>
<dbReference type="Gene3D" id="3.30.450.20">
    <property type="entry name" value="PAS domain"/>
    <property type="match status" value="3"/>
</dbReference>
<dbReference type="SMART" id="SM00387">
    <property type="entry name" value="HATPase_c"/>
    <property type="match status" value="1"/>
</dbReference>
<dbReference type="PROSITE" id="PS50109">
    <property type="entry name" value="HIS_KIN"/>
    <property type="match status" value="1"/>
</dbReference>
<proteinExistence type="predicted"/>
<dbReference type="InterPro" id="IPR000700">
    <property type="entry name" value="PAS-assoc_C"/>
</dbReference>
<dbReference type="SMART" id="SM00388">
    <property type="entry name" value="HisKA"/>
    <property type="match status" value="1"/>
</dbReference>
<keyword evidence="10" id="KW-1185">Reference proteome</keyword>
<dbReference type="Pfam" id="PF02518">
    <property type="entry name" value="HATPase_c"/>
    <property type="match status" value="1"/>
</dbReference>
<gene>
    <name evidence="9" type="ORF">GCM10009107_25710</name>
</gene>
<dbReference type="Gene3D" id="3.30.565.10">
    <property type="entry name" value="Histidine kinase-like ATPase, C-terminal domain"/>
    <property type="match status" value="1"/>
</dbReference>
<dbReference type="InterPro" id="IPR003594">
    <property type="entry name" value="HATPase_dom"/>
</dbReference>
<keyword evidence="3" id="KW-0597">Phosphoprotein</keyword>
<evidence type="ECO:0000313" key="10">
    <source>
        <dbReference type="Proteomes" id="UP001500279"/>
    </source>
</evidence>
<keyword evidence="6" id="KW-0472">Membrane</keyword>
<feature type="domain" description="PAC" evidence="8">
    <location>
        <begin position="212"/>
        <end position="264"/>
    </location>
</feature>
<dbReference type="SMART" id="SM00091">
    <property type="entry name" value="PAS"/>
    <property type="match status" value="3"/>
</dbReference>
<organism evidence="9 10">
    <name type="scientific">Ideonella azotifigens</name>
    <dbReference type="NCBI Taxonomy" id="513160"/>
    <lineage>
        <taxon>Bacteria</taxon>
        <taxon>Pseudomonadati</taxon>
        <taxon>Pseudomonadota</taxon>
        <taxon>Betaproteobacteria</taxon>
        <taxon>Burkholderiales</taxon>
        <taxon>Sphaerotilaceae</taxon>
        <taxon>Ideonella</taxon>
    </lineage>
</organism>
<sequence>MRSGSPNDADTAAVAAACWQAAAEPMAVVDEHGRLLQANQAFARAVAQPAEALPGQALADWVAEPAHALDSLLAMPGSATPPGAGVAGLRMRGPAGPVLTGPLQTGPWVAREGGWMRCLCWPGGSAAADWAVLQQSEQHFRLFAQATGDAIWLSRPGERRTLYVSPAFWRMWGQECRPDLSDCHAVWLAGIHPEDRGQVAAEFVAAAATGQYETEYRVQRPDGSMIWVRDHAYPVRDATGRMTHMAGLIEDITAAHEAQQQQRKRLAAEAQLLRLVATAPGVLMTYRRAADGAVDVQLANAKVAEAYGLNADASGGVRDPHEVIVPEDRARLRQSMESSARSMAPCRDEFRVHHPVRGLLWIEMHLTPVAEADGVIAWHGFLHEVTARKQVEEQILRTNAELEARVAERTAELEARHREMEAFSYSVSHDLKAPLRGIDGYSRLLLTDHAEQLDEEGRFFVDTIRKATVHMGQLIDDLLAYSRVERSRPMLGSIDPAAVINRLVGEYQRELDQGQVTLERELSCSQATGEREGLTMALRNLLDNALKFTQGRPERRIWLRCTEHEGRCRIEVRDNGTGFDMRYAERIFEIFQRLHRAEDYPGTGVGLAIVRKAIERMRGRVWAESVPGVGAHFFIELPL</sequence>
<dbReference type="InterPro" id="IPR000014">
    <property type="entry name" value="PAS"/>
</dbReference>
<dbReference type="NCBIfam" id="TIGR00229">
    <property type="entry name" value="sensory_box"/>
    <property type="match status" value="2"/>
</dbReference>
<dbReference type="PANTHER" id="PTHR42878">
    <property type="entry name" value="TWO-COMPONENT HISTIDINE KINASE"/>
    <property type="match status" value="1"/>
</dbReference>
<dbReference type="PANTHER" id="PTHR42878:SF15">
    <property type="entry name" value="BACTERIOPHYTOCHROME"/>
    <property type="match status" value="1"/>
</dbReference>
<evidence type="ECO:0000256" key="3">
    <source>
        <dbReference type="ARBA" id="ARBA00022553"/>
    </source>
</evidence>
<evidence type="ECO:0000313" key="9">
    <source>
        <dbReference type="EMBL" id="GAA0752158.1"/>
    </source>
</evidence>
<dbReference type="Pfam" id="PF00512">
    <property type="entry name" value="HisKA"/>
    <property type="match status" value="1"/>
</dbReference>
<dbReference type="SMART" id="SM00086">
    <property type="entry name" value="PAC"/>
    <property type="match status" value="2"/>
</dbReference>
<comment type="catalytic activity">
    <reaction evidence="1">
        <text>ATP + protein L-histidine = ADP + protein N-phospho-L-histidine.</text>
        <dbReference type="EC" id="2.7.13.3"/>
    </reaction>
</comment>
<keyword evidence="5" id="KW-0418">Kinase</keyword>
<dbReference type="RefSeq" id="WP_231011523.1">
    <property type="nucleotide sequence ID" value="NZ_BAAAEW010000014.1"/>
</dbReference>
<reference evidence="9 10" key="1">
    <citation type="journal article" date="2019" name="Int. J. Syst. Evol. Microbiol.">
        <title>The Global Catalogue of Microorganisms (GCM) 10K type strain sequencing project: providing services to taxonomists for standard genome sequencing and annotation.</title>
        <authorList>
            <consortium name="The Broad Institute Genomics Platform"/>
            <consortium name="The Broad Institute Genome Sequencing Center for Infectious Disease"/>
            <person name="Wu L."/>
            <person name="Ma J."/>
        </authorList>
    </citation>
    <scope>NUCLEOTIDE SEQUENCE [LARGE SCALE GENOMIC DNA]</scope>
    <source>
        <strain evidence="9 10">JCM 15503</strain>
    </source>
</reference>
<comment type="caution">
    <text evidence="9">The sequence shown here is derived from an EMBL/GenBank/DDBJ whole genome shotgun (WGS) entry which is preliminary data.</text>
</comment>
<evidence type="ECO:0000259" key="8">
    <source>
        <dbReference type="PROSITE" id="PS50113"/>
    </source>
</evidence>
<evidence type="ECO:0000259" key="7">
    <source>
        <dbReference type="PROSITE" id="PS50109"/>
    </source>
</evidence>
<feature type="domain" description="PAC" evidence="8">
    <location>
        <begin position="346"/>
        <end position="397"/>
    </location>
</feature>
<dbReference type="Pfam" id="PF08447">
    <property type="entry name" value="PAS_3"/>
    <property type="match status" value="1"/>
</dbReference>
<dbReference type="PRINTS" id="PR00344">
    <property type="entry name" value="BCTRLSENSOR"/>
</dbReference>
<dbReference type="InterPro" id="IPR013656">
    <property type="entry name" value="PAS_4"/>
</dbReference>
<dbReference type="CDD" id="cd00130">
    <property type="entry name" value="PAS"/>
    <property type="match status" value="2"/>
</dbReference>
<dbReference type="CDD" id="cd00082">
    <property type="entry name" value="HisKA"/>
    <property type="match status" value="1"/>
</dbReference>
<dbReference type="InterPro" id="IPR001610">
    <property type="entry name" value="PAC"/>
</dbReference>
<evidence type="ECO:0000256" key="6">
    <source>
        <dbReference type="ARBA" id="ARBA00023136"/>
    </source>
</evidence>
<dbReference type="InterPro" id="IPR036890">
    <property type="entry name" value="HATPase_C_sf"/>
</dbReference>
<dbReference type="SUPFAM" id="SSF55874">
    <property type="entry name" value="ATPase domain of HSP90 chaperone/DNA topoisomerase II/histidine kinase"/>
    <property type="match status" value="1"/>
</dbReference>
<dbReference type="EC" id="2.7.13.3" evidence="2"/>
<evidence type="ECO:0000256" key="5">
    <source>
        <dbReference type="ARBA" id="ARBA00022777"/>
    </source>
</evidence>
<dbReference type="InterPro" id="IPR050351">
    <property type="entry name" value="BphY/WalK/GraS-like"/>
</dbReference>